<feature type="region of interest" description="Disordered" evidence="1">
    <location>
        <begin position="1"/>
        <end position="87"/>
    </location>
</feature>
<dbReference type="Proteomes" id="UP000054564">
    <property type="component" value="Unassembled WGS sequence"/>
</dbReference>
<feature type="compositionally biased region" description="Low complexity" evidence="1">
    <location>
        <begin position="69"/>
        <end position="83"/>
    </location>
</feature>
<protein>
    <submittedName>
        <fullName evidence="2">Uncharacterized protein</fullName>
    </submittedName>
</protein>
<keyword evidence="3" id="KW-1185">Reference proteome</keyword>
<evidence type="ECO:0000256" key="1">
    <source>
        <dbReference type="SAM" id="MobiDB-lite"/>
    </source>
</evidence>
<organism evidence="2 3">
    <name type="scientific">Puccinia striiformis f. sp. tritici PST-78</name>
    <dbReference type="NCBI Taxonomy" id="1165861"/>
    <lineage>
        <taxon>Eukaryota</taxon>
        <taxon>Fungi</taxon>
        <taxon>Dikarya</taxon>
        <taxon>Basidiomycota</taxon>
        <taxon>Pucciniomycotina</taxon>
        <taxon>Pucciniomycetes</taxon>
        <taxon>Pucciniales</taxon>
        <taxon>Pucciniaceae</taxon>
        <taxon>Puccinia</taxon>
    </lineage>
</organism>
<reference evidence="3" key="1">
    <citation type="submission" date="2014-03" db="EMBL/GenBank/DDBJ databases">
        <title>The Genome Sequence of Puccinia striiformis f. sp. tritici PST-78.</title>
        <authorList>
            <consortium name="The Broad Institute Genome Sequencing Platform"/>
            <person name="Cuomo C."/>
            <person name="Hulbert S."/>
            <person name="Chen X."/>
            <person name="Walker B."/>
            <person name="Young S.K."/>
            <person name="Zeng Q."/>
            <person name="Gargeya S."/>
            <person name="Fitzgerald M."/>
            <person name="Haas B."/>
            <person name="Abouelleil A."/>
            <person name="Alvarado L."/>
            <person name="Arachchi H.M."/>
            <person name="Berlin A.M."/>
            <person name="Chapman S.B."/>
            <person name="Goldberg J."/>
            <person name="Griggs A."/>
            <person name="Gujja S."/>
            <person name="Hansen M."/>
            <person name="Howarth C."/>
            <person name="Imamovic A."/>
            <person name="Larimer J."/>
            <person name="McCowan C."/>
            <person name="Montmayeur A."/>
            <person name="Murphy C."/>
            <person name="Neiman D."/>
            <person name="Pearson M."/>
            <person name="Priest M."/>
            <person name="Roberts A."/>
            <person name="Saif S."/>
            <person name="Shea T."/>
            <person name="Sisk P."/>
            <person name="Sykes S."/>
            <person name="Wortman J."/>
            <person name="Nusbaum C."/>
            <person name="Birren B."/>
        </authorList>
    </citation>
    <scope>NUCLEOTIDE SEQUENCE [LARGE SCALE GENOMIC DNA]</scope>
    <source>
        <strain evidence="3">race PST-78</strain>
    </source>
</reference>
<sequence>MSTTSQSENDSRSPARPRPRAQVDPSLLPAVPGRRTHSNVRIQSASHRGSPYTPPLRGSRAAEERNRAPDSSGSPRPRSPIIDRNAHPSRALGTVQYFGTQRAGIFRAWPPAVIPFEVSENYLDEDFATHMNCTYDLQAPYAAFAEELMEVPSPRQYATLMYTILSVRQAVESLLRSRDVALAAPQPPAATVSLAAQARLFVYQRFFRTFVQAKAKEVLLDPLLEVYQCDPIRGALPAGRTLLEQVSDHVRIQSDEFKRDYLPLGYIDSEPTAEASVNTELRDRLKHERGAMRNMLLSMIHDPHGRTITHPVPTLTNLIIDMRTRMLPSGGERAAEYDLLHSNSRVRTRIAYLRIQTIAHYARPAPGDINRQWALIDEQLRELRMKEPAYRRAFFKLIVELDDATFGDQFYSQIDVDSIRAPTEAEVLAKMVLLAGERPVLPA</sequence>
<accession>A0A0L0VKB6</accession>
<comment type="caution">
    <text evidence="2">The sequence shown here is derived from an EMBL/GenBank/DDBJ whole genome shotgun (WGS) entry which is preliminary data.</text>
</comment>
<dbReference type="AlphaFoldDB" id="A0A0L0VKB6"/>
<evidence type="ECO:0000313" key="2">
    <source>
        <dbReference type="EMBL" id="KNE99722.1"/>
    </source>
</evidence>
<gene>
    <name evidence="2" type="ORF">PSTG_07012</name>
</gene>
<dbReference type="OrthoDB" id="2506663at2759"/>
<proteinExistence type="predicted"/>
<dbReference type="EMBL" id="AJIL01000043">
    <property type="protein sequence ID" value="KNE99722.1"/>
    <property type="molecule type" value="Genomic_DNA"/>
</dbReference>
<evidence type="ECO:0000313" key="3">
    <source>
        <dbReference type="Proteomes" id="UP000054564"/>
    </source>
</evidence>
<name>A0A0L0VKB6_9BASI</name>